<dbReference type="PANTHER" id="PTHR31157:SF1">
    <property type="entry name" value="SCP DOMAIN-CONTAINING PROTEIN"/>
    <property type="match status" value="1"/>
</dbReference>
<dbReference type="EMBL" id="CAKLCB010000072">
    <property type="protein sequence ID" value="CAH0514469.1"/>
    <property type="molecule type" value="Genomic_DNA"/>
</dbReference>
<dbReference type="InterPro" id="IPR014044">
    <property type="entry name" value="CAP_dom"/>
</dbReference>
<proteinExistence type="predicted"/>
<evidence type="ECO:0000259" key="2">
    <source>
        <dbReference type="Pfam" id="PF00188"/>
    </source>
</evidence>
<comment type="caution">
    <text evidence="3">The sequence shown here is derived from an EMBL/GenBank/DDBJ whole genome shotgun (WGS) entry which is preliminary data.</text>
</comment>
<evidence type="ECO:0000313" key="3">
    <source>
        <dbReference type="EMBL" id="CAH0474982.1"/>
    </source>
</evidence>
<sequence>MHEGGCGGNVVNDVSSVNPSSNQNLRTTNHYGDQTNTEQTEGYTYAEQTDNYNAYGTPAVVPPDTSPDSYGGSYTNGLTAAETTQMLTSINEHRTTNGLVALTIDDRLMAAAMAHSEDQAQHCLMGHDGTDGTKPWDRMDRLNYKWVSSAENVCSGQKSVAEAMESWWNSPKHRANILKNDVKNVGFAVAHNEACALFTTYWTQVFGEE</sequence>
<dbReference type="SUPFAM" id="SSF55797">
    <property type="entry name" value="PR-1-like"/>
    <property type="match status" value="1"/>
</dbReference>
<feature type="compositionally biased region" description="Polar residues" evidence="1">
    <location>
        <begin position="23"/>
        <end position="36"/>
    </location>
</feature>
<dbReference type="Pfam" id="PF00188">
    <property type="entry name" value="CAP"/>
    <property type="match status" value="1"/>
</dbReference>
<feature type="compositionally biased region" description="Low complexity" evidence="1">
    <location>
        <begin position="9"/>
        <end position="22"/>
    </location>
</feature>
<dbReference type="InterPro" id="IPR035940">
    <property type="entry name" value="CAP_sf"/>
</dbReference>
<gene>
    <name evidence="4" type="ORF">PBS001_LOCUS1219</name>
    <name evidence="3" type="ORF">PBS003_LOCUS1818</name>
</gene>
<evidence type="ECO:0000256" key="1">
    <source>
        <dbReference type="SAM" id="MobiDB-lite"/>
    </source>
</evidence>
<feature type="region of interest" description="Disordered" evidence="1">
    <location>
        <begin position="1"/>
        <end position="36"/>
    </location>
</feature>
<dbReference type="AlphaFoldDB" id="A0AAU9KL20"/>
<dbReference type="Proteomes" id="UP001158986">
    <property type="component" value="Unassembled WGS sequence"/>
</dbReference>
<accession>A0AAU9KL20</accession>
<dbReference type="CDD" id="cd05379">
    <property type="entry name" value="CAP_bacterial"/>
    <property type="match status" value="1"/>
</dbReference>
<evidence type="ECO:0000313" key="4">
    <source>
        <dbReference type="EMBL" id="CAH0514469.1"/>
    </source>
</evidence>
<evidence type="ECO:0000313" key="6">
    <source>
        <dbReference type="Proteomes" id="UP001160483"/>
    </source>
</evidence>
<name>A0AAU9KL20_9STRA</name>
<reference evidence="3 5" key="1">
    <citation type="submission" date="2021-11" db="EMBL/GenBank/DDBJ databases">
        <authorList>
            <person name="Islam A."/>
            <person name="Islam S."/>
            <person name="Flora M.S."/>
            <person name="Rahman M."/>
            <person name="Ziaur R.M."/>
            <person name="Epstein J.H."/>
            <person name="Hassan M."/>
            <person name="Klassen M."/>
            <person name="Woodard K."/>
            <person name="Webb A."/>
            <person name="Webby R.J."/>
            <person name="El Zowalaty M.E."/>
        </authorList>
    </citation>
    <scope>NUCLEOTIDE SEQUENCE</scope>
    <source>
        <strain evidence="4">Pbs1</strain>
        <strain evidence="3">Pbs3</strain>
    </source>
</reference>
<keyword evidence="5" id="KW-1185">Reference proteome</keyword>
<dbReference type="Gene3D" id="3.40.33.10">
    <property type="entry name" value="CAP"/>
    <property type="match status" value="1"/>
</dbReference>
<dbReference type="PANTHER" id="PTHR31157">
    <property type="entry name" value="SCP DOMAIN-CONTAINING PROTEIN"/>
    <property type="match status" value="1"/>
</dbReference>
<feature type="domain" description="SCP" evidence="2">
    <location>
        <begin position="89"/>
        <end position="206"/>
    </location>
</feature>
<organism evidence="3 6">
    <name type="scientific">Peronospora belbahrii</name>
    <dbReference type="NCBI Taxonomy" id="622444"/>
    <lineage>
        <taxon>Eukaryota</taxon>
        <taxon>Sar</taxon>
        <taxon>Stramenopiles</taxon>
        <taxon>Oomycota</taxon>
        <taxon>Peronosporomycetes</taxon>
        <taxon>Peronosporales</taxon>
        <taxon>Peronosporaceae</taxon>
        <taxon>Peronospora</taxon>
    </lineage>
</organism>
<dbReference type="Proteomes" id="UP001160483">
    <property type="component" value="Unassembled WGS sequence"/>
</dbReference>
<evidence type="ECO:0000313" key="5">
    <source>
        <dbReference type="Proteomes" id="UP001158986"/>
    </source>
</evidence>
<dbReference type="EMBL" id="CAKKTJ010000119">
    <property type="protein sequence ID" value="CAH0474982.1"/>
    <property type="molecule type" value="Genomic_DNA"/>
</dbReference>
<protein>
    <recommendedName>
        <fullName evidence="2">SCP domain-containing protein</fullName>
    </recommendedName>
</protein>